<comment type="caution">
    <text evidence="7">The sequence shown here is derived from an EMBL/GenBank/DDBJ whole genome shotgun (WGS) entry which is preliminary data.</text>
</comment>
<accession>A0A544TEJ9</accession>
<reference evidence="7 8" key="1">
    <citation type="submission" date="2019-05" db="EMBL/GenBank/DDBJ databases">
        <title>Psychrobacillus vulpis sp. nov., a new species isolated from feces of a red fox that inhabits in The Tablas de Daimiel Natural Park, Albacete, Spain.</title>
        <authorList>
            <person name="Rodriguez M."/>
            <person name="Reina J.C."/>
            <person name="Bejar V."/>
            <person name="Llamas I."/>
        </authorList>
    </citation>
    <scope>NUCLEOTIDE SEQUENCE [LARGE SCALE GENOMIC DNA]</scope>
    <source>
        <strain evidence="7 8">NEAU-3TGS17</strain>
    </source>
</reference>
<dbReference type="GO" id="GO:0005886">
    <property type="term" value="C:plasma membrane"/>
    <property type="evidence" value="ECO:0007669"/>
    <property type="project" value="UniProtKB-SubCell"/>
</dbReference>
<dbReference type="Pfam" id="PF03788">
    <property type="entry name" value="LrgA"/>
    <property type="match status" value="1"/>
</dbReference>
<evidence type="ECO:0000256" key="3">
    <source>
        <dbReference type="ARBA" id="ARBA00022692"/>
    </source>
</evidence>
<gene>
    <name evidence="7" type="ORF">FG382_03955</name>
</gene>
<keyword evidence="8" id="KW-1185">Reference proteome</keyword>
<evidence type="ECO:0000313" key="7">
    <source>
        <dbReference type="EMBL" id="TQR15875.1"/>
    </source>
</evidence>
<feature type="transmembrane region" description="Helical" evidence="6">
    <location>
        <begin position="7"/>
        <end position="24"/>
    </location>
</feature>
<sequence>MKKYIRIVLQICILYLFSFLGTFVVEMLHIKFPGSIVGLLLLLGCLHLKIISVQVIKEGAGFLLGILALFFIPSTVGVMNYPELMSINGILLVLSVIISTVLTILITGKLCQYLEGRKAGEEEAQ</sequence>
<keyword evidence="3 6" id="KW-0812">Transmembrane</keyword>
<dbReference type="Proteomes" id="UP000317316">
    <property type="component" value="Unassembled WGS sequence"/>
</dbReference>
<dbReference type="AlphaFoldDB" id="A0A544TEJ9"/>
<dbReference type="InterPro" id="IPR005538">
    <property type="entry name" value="LrgA/CidA"/>
</dbReference>
<dbReference type="NCBIfam" id="NF002460">
    <property type="entry name" value="PRK01658.1"/>
    <property type="match status" value="1"/>
</dbReference>
<name>A0A544TEJ9_9BACI</name>
<keyword evidence="5 6" id="KW-0472">Membrane</keyword>
<feature type="transmembrane region" description="Helical" evidence="6">
    <location>
        <begin position="30"/>
        <end position="48"/>
    </location>
</feature>
<proteinExistence type="predicted"/>
<dbReference type="OrthoDB" id="3176438at2"/>
<keyword evidence="2" id="KW-1003">Cell membrane</keyword>
<keyword evidence="4 6" id="KW-1133">Transmembrane helix</keyword>
<evidence type="ECO:0000256" key="5">
    <source>
        <dbReference type="ARBA" id="ARBA00023136"/>
    </source>
</evidence>
<evidence type="ECO:0000256" key="1">
    <source>
        <dbReference type="ARBA" id="ARBA00004651"/>
    </source>
</evidence>
<dbReference type="PANTHER" id="PTHR33931">
    <property type="entry name" value="HOLIN-LIKE PROTEIN CIDA-RELATED"/>
    <property type="match status" value="1"/>
</dbReference>
<evidence type="ECO:0000256" key="6">
    <source>
        <dbReference type="SAM" id="Phobius"/>
    </source>
</evidence>
<evidence type="ECO:0000256" key="2">
    <source>
        <dbReference type="ARBA" id="ARBA00022475"/>
    </source>
</evidence>
<dbReference type="PANTHER" id="PTHR33931:SF2">
    <property type="entry name" value="HOLIN-LIKE PROTEIN CIDA"/>
    <property type="match status" value="1"/>
</dbReference>
<comment type="subcellular location">
    <subcellularLocation>
        <location evidence="1">Cell membrane</location>
        <topology evidence="1">Multi-pass membrane protein</topology>
    </subcellularLocation>
</comment>
<dbReference type="EMBL" id="VDGH01000002">
    <property type="protein sequence ID" value="TQR15875.1"/>
    <property type="molecule type" value="Genomic_DNA"/>
</dbReference>
<dbReference type="RefSeq" id="WP_142537597.1">
    <property type="nucleotide sequence ID" value="NZ_BMIE01000001.1"/>
</dbReference>
<protein>
    <submittedName>
        <fullName evidence="7">CidA/LrgA family holin-like protein</fullName>
    </submittedName>
</protein>
<organism evidence="7 8">
    <name type="scientific">Psychrobacillus lasiicapitis</name>
    <dbReference type="NCBI Taxonomy" id="1636719"/>
    <lineage>
        <taxon>Bacteria</taxon>
        <taxon>Bacillati</taxon>
        <taxon>Bacillota</taxon>
        <taxon>Bacilli</taxon>
        <taxon>Bacillales</taxon>
        <taxon>Bacillaceae</taxon>
        <taxon>Psychrobacillus</taxon>
    </lineage>
</organism>
<feature type="transmembrane region" description="Helical" evidence="6">
    <location>
        <begin position="87"/>
        <end position="108"/>
    </location>
</feature>
<evidence type="ECO:0000256" key="4">
    <source>
        <dbReference type="ARBA" id="ARBA00022989"/>
    </source>
</evidence>
<feature type="transmembrane region" description="Helical" evidence="6">
    <location>
        <begin position="60"/>
        <end position="81"/>
    </location>
</feature>
<evidence type="ECO:0000313" key="8">
    <source>
        <dbReference type="Proteomes" id="UP000317316"/>
    </source>
</evidence>